<feature type="region of interest" description="Disordered" evidence="1">
    <location>
        <begin position="1"/>
        <end position="133"/>
    </location>
</feature>
<reference evidence="2" key="1">
    <citation type="submission" date="2016-03" db="EMBL/GenBank/DDBJ databases">
        <authorList>
            <person name="Ploux O."/>
        </authorList>
    </citation>
    <scope>NUCLEOTIDE SEQUENCE</scope>
    <source>
        <strain evidence="2">UC10</strain>
    </source>
</reference>
<organism evidence="2">
    <name type="scientific">uncultured Mycobacterium sp</name>
    <dbReference type="NCBI Taxonomy" id="171292"/>
    <lineage>
        <taxon>Bacteria</taxon>
        <taxon>Bacillati</taxon>
        <taxon>Actinomycetota</taxon>
        <taxon>Actinomycetes</taxon>
        <taxon>Mycobacteriales</taxon>
        <taxon>Mycobacteriaceae</taxon>
        <taxon>Mycobacterium</taxon>
        <taxon>environmental samples</taxon>
    </lineage>
</organism>
<feature type="compositionally biased region" description="Basic residues" evidence="1">
    <location>
        <begin position="34"/>
        <end position="77"/>
    </location>
</feature>
<dbReference type="AlphaFoldDB" id="A0A1Y5P2C2"/>
<name>A0A1Y5P2C2_9MYCO</name>
<accession>A0A1Y5P2C2</accession>
<evidence type="ECO:0000313" key="2">
    <source>
        <dbReference type="EMBL" id="SBS72827.1"/>
    </source>
</evidence>
<feature type="compositionally biased region" description="Basic and acidic residues" evidence="1">
    <location>
        <begin position="94"/>
        <end position="118"/>
    </location>
</feature>
<evidence type="ECO:0000256" key="1">
    <source>
        <dbReference type="SAM" id="MobiDB-lite"/>
    </source>
</evidence>
<gene>
    <name evidence="2" type="ORF">MHPYR_150020</name>
</gene>
<protein>
    <submittedName>
        <fullName evidence="2">Uncharacterized protein</fullName>
    </submittedName>
</protein>
<proteinExistence type="predicted"/>
<sequence>MPRHRGGAARSPPTARHRRCRPTRPPRTRADRPAHRRGPAAPRRSRWPIHRRHDASGHHRAGWPAKAPRRRESRRRCSSAASAPRLRAGRAKAAKSDRVFAPRDRLTVDRGPTGDRTRGGGGGGGGGGQSGAETAALVYIGTAERDGADEPFVGGGWRCTGRRRWTADSDTILE</sequence>
<feature type="compositionally biased region" description="Gly residues" evidence="1">
    <location>
        <begin position="119"/>
        <end position="130"/>
    </location>
</feature>
<dbReference type="EMBL" id="FLQS01000007">
    <property type="protein sequence ID" value="SBS72827.1"/>
    <property type="molecule type" value="Genomic_DNA"/>
</dbReference>
<feature type="compositionally biased region" description="Basic residues" evidence="1">
    <location>
        <begin position="15"/>
        <end position="27"/>
    </location>
</feature>